<dbReference type="EMBL" id="JAGKQH010000005">
    <property type="protein sequence ID" value="KAG6598648.1"/>
    <property type="molecule type" value="Genomic_DNA"/>
</dbReference>
<name>A0AAV6NJY1_9ROSI</name>
<evidence type="ECO:0000256" key="1">
    <source>
        <dbReference type="SAM" id="MobiDB-lite"/>
    </source>
</evidence>
<organism evidence="2 3">
    <name type="scientific">Cucurbita argyrosperma subsp. sororia</name>
    <dbReference type="NCBI Taxonomy" id="37648"/>
    <lineage>
        <taxon>Eukaryota</taxon>
        <taxon>Viridiplantae</taxon>
        <taxon>Streptophyta</taxon>
        <taxon>Embryophyta</taxon>
        <taxon>Tracheophyta</taxon>
        <taxon>Spermatophyta</taxon>
        <taxon>Magnoliopsida</taxon>
        <taxon>eudicotyledons</taxon>
        <taxon>Gunneridae</taxon>
        <taxon>Pentapetalae</taxon>
        <taxon>rosids</taxon>
        <taxon>fabids</taxon>
        <taxon>Cucurbitales</taxon>
        <taxon>Cucurbitaceae</taxon>
        <taxon>Cucurbiteae</taxon>
        <taxon>Cucurbita</taxon>
    </lineage>
</organism>
<gene>
    <name evidence="2" type="ORF">SDJN03_08426</name>
</gene>
<comment type="caution">
    <text evidence="2">The sequence shown here is derived from an EMBL/GenBank/DDBJ whole genome shotgun (WGS) entry which is preliminary data.</text>
</comment>
<feature type="region of interest" description="Disordered" evidence="1">
    <location>
        <begin position="329"/>
        <end position="352"/>
    </location>
</feature>
<feature type="compositionally biased region" description="Basic and acidic residues" evidence="1">
    <location>
        <begin position="329"/>
        <end position="339"/>
    </location>
</feature>
<evidence type="ECO:0000313" key="2">
    <source>
        <dbReference type="EMBL" id="KAG6598648.1"/>
    </source>
</evidence>
<dbReference type="Proteomes" id="UP000685013">
    <property type="component" value="Chromosome 5"/>
</dbReference>
<evidence type="ECO:0000313" key="3">
    <source>
        <dbReference type="Proteomes" id="UP000685013"/>
    </source>
</evidence>
<reference evidence="2 3" key="1">
    <citation type="journal article" date="2021" name="Hortic Res">
        <title>The domestication of Cucurbita argyrosperma as revealed by the genome of its wild relative.</title>
        <authorList>
            <person name="Barrera-Redondo J."/>
            <person name="Sanchez-de la Vega G."/>
            <person name="Aguirre-Liguori J.A."/>
            <person name="Castellanos-Morales G."/>
            <person name="Gutierrez-Guerrero Y.T."/>
            <person name="Aguirre-Dugua X."/>
            <person name="Aguirre-Planter E."/>
            <person name="Tenaillon M.I."/>
            <person name="Lira-Saade R."/>
            <person name="Eguiarte L.E."/>
        </authorList>
    </citation>
    <scope>NUCLEOTIDE SEQUENCE [LARGE SCALE GENOMIC DNA]</scope>
    <source>
        <strain evidence="2">JBR-2021</strain>
    </source>
</reference>
<dbReference type="PANTHER" id="PTHR33914:SF2">
    <property type="entry name" value="OS02G0582100 PROTEIN"/>
    <property type="match status" value="1"/>
</dbReference>
<accession>A0AAV6NJY1</accession>
<feature type="region of interest" description="Disordered" evidence="1">
    <location>
        <begin position="409"/>
        <end position="449"/>
    </location>
</feature>
<protein>
    <submittedName>
        <fullName evidence="2">Uncharacterized protein</fullName>
    </submittedName>
</protein>
<feature type="compositionally biased region" description="Polar residues" evidence="1">
    <location>
        <begin position="421"/>
        <end position="435"/>
    </location>
</feature>
<dbReference type="InterPro" id="IPR040378">
    <property type="entry name" value="BASL"/>
</dbReference>
<dbReference type="PANTHER" id="PTHR33914">
    <property type="entry name" value="18S PRE-RIBOSOMAL ASSEMBLY PROTEIN GAR2-LIKE PROTEIN"/>
    <property type="match status" value="1"/>
</dbReference>
<keyword evidence="3" id="KW-1185">Reference proteome</keyword>
<sequence>MATLVAATIVSINPANELLAMPGWRPGPSLQPAYCHFESSSPHCSSDWEHYKNNEVLLGIEGGHYAPRHMDIVLPNGRSEPVKVKYERQRGSENRRRTTDVFFDCSAPVIGNSAYDGASRSHSSEEGGGAGNGVGKSICVSLSFASFINCNARKKEKEKEDLCLHDFCKLINWKVFFIYHSMTSPNCVPESLECNYSKLQHRVMSINPIGLSCQERINQEDSSQSSYFSSDGNSCMTTKINGSSVGCSVDNADGISAFAAPSNMKPLFSYVDKSVMECQMSKTIVYDKEINVNDVKDICIDEGVTSLDNYFFRSKDEKSICKIVPLEKDQTKGSVKEQENSSEMSKSTADDRKVSLEDHFAMDWTTHNDAKETKFNPSEPKVSMHISSQKLVKKGYSSESFDNMGVQISGEKEKSDDPDSASKSVESCNSNSALRSTAEPPKDVNRTHQSAYNNESENGSIAFNFNSISPVANGAEEHHGNTNLNYPAPITSSAVTQEWRGSDSGTQVSTNLECRTSDSRQISSQSTYDIGESSFSAADPLASLITYSGPGSVSLRSESSTTSTRSFAFPILQSEWNSSPVKMVKAERRHYRKYRGYLSKYIKVVGEFEVEEEKEKGEDREME</sequence>
<dbReference type="AlphaFoldDB" id="A0AAV6NJY1"/>
<proteinExistence type="predicted"/>
<feature type="non-terminal residue" evidence="2">
    <location>
        <position position="1"/>
    </location>
</feature>
<dbReference type="GO" id="GO:0009786">
    <property type="term" value="P:regulation of asymmetric cell division"/>
    <property type="evidence" value="ECO:0007669"/>
    <property type="project" value="InterPro"/>
</dbReference>